<organism evidence="4 5">
    <name type="scientific">Falsiroseomonas oleicola</name>
    <dbReference type="NCBI Taxonomy" id="2801474"/>
    <lineage>
        <taxon>Bacteria</taxon>
        <taxon>Pseudomonadati</taxon>
        <taxon>Pseudomonadota</taxon>
        <taxon>Alphaproteobacteria</taxon>
        <taxon>Acetobacterales</taxon>
        <taxon>Roseomonadaceae</taxon>
        <taxon>Falsiroseomonas</taxon>
    </lineage>
</organism>
<keyword evidence="5" id="KW-1185">Reference proteome</keyword>
<dbReference type="PIRSF" id="PIRSF500060">
    <property type="entry name" value="UCP500060"/>
    <property type="match status" value="1"/>
</dbReference>
<evidence type="ECO:0000313" key="5">
    <source>
        <dbReference type="Proteomes" id="UP000689967"/>
    </source>
</evidence>
<accession>A0ABS6H091</accession>
<dbReference type="CDD" id="cd02808">
    <property type="entry name" value="GltS_FMN"/>
    <property type="match status" value="1"/>
</dbReference>
<feature type="transmembrane region" description="Helical" evidence="2">
    <location>
        <begin position="12"/>
        <end position="33"/>
    </location>
</feature>
<keyword evidence="2" id="KW-0472">Membrane</keyword>
<comment type="caution">
    <text evidence="4">The sequence shown here is derived from an EMBL/GenBank/DDBJ whole genome shotgun (WGS) entry which is preliminary data.</text>
</comment>
<dbReference type="InterPro" id="IPR027283">
    <property type="entry name" value="YerD"/>
</dbReference>
<protein>
    <submittedName>
        <fullName evidence="4">FMN-binding glutamate synthase family protein</fullName>
    </submittedName>
</protein>
<dbReference type="Pfam" id="PF01645">
    <property type="entry name" value="Glu_synthase"/>
    <property type="match status" value="1"/>
</dbReference>
<dbReference type="PROSITE" id="PS51257">
    <property type="entry name" value="PROKAR_LIPOPROTEIN"/>
    <property type="match status" value="1"/>
</dbReference>
<dbReference type="InterPro" id="IPR002932">
    <property type="entry name" value="Glu_synthdom"/>
</dbReference>
<proteinExistence type="inferred from homology"/>
<dbReference type="RefSeq" id="WP_216872455.1">
    <property type="nucleotide sequence ID" value="NZ_JAERQM010000001.1"/>
</dbReference>
<sequence length="553" mass="60067">MHRSRILIFSPRYITLTLVVLATLGCLLGLALAPGAWPWLLPLLLAFGGLTALGFRDLFHPTHAILRSYPIAAHLRFIMEEIRPEMRQYFFEDEKNGTPFSRDKRAVVYQRAKGQLDKRPFGTQYEVYQDGFEWLHHSMAPRPVAEAPPRLVIGGPDCSQPYSASLLNISAMSFGSLSANAIRALNRGAKAGGFAHDTGEGGLSPHHREGGGDLIWELGSGYFSARDAQGRFDPALFEKNATLPQVRMVELKLSQGAKPGHGGVLPAAKVSAEIAATRGIAMGEDCISPAAHSAFATPVELLRFLAEMRRLSGGKPAGFKLCIGHRWEFLAICKAMLETGITPDFIVVDGAEGGTGAAPLEFMDHLGMPMREGLNFVHNALIGIGLRDRVRIGASGKIATAFDMARAMALGADWCNAGRGFMFALGCIHSLSCHTDRCPTGVATQDPTRSRALVVPDKTQRVTQFQAATVAALSELVAAAGLDHPSQLRPQHFFRRVSAQEVRSFAELFPELAPGELLHGTHDPRFREAWQMADAHSFAPRATVTPRLEPEAV</sequence>
<evidence type="ECO:0000256" key="1">
    <source>
        <dbReference type="PIRNR" id="PIRNR006429"/>
    </source>
</evidence>
<dbReference type="EMBL" id="JAERQM010000001">
    <property type="protein sequence ID" value="MBU8542090.1"/>
    <property type="molecule type" value="Genomic_DNA"/>
</dbReference>
<gene>
    <name evidence="4" type="ORF">JJQ90_00150</name>
</gene>
<evidence type="ECO:0000313" key="4">
    <source>
        <dbReference type="EMBL" id="MBU8542090.1"/>
    </source>
</evidence>
<evidence type="ECO:0000259" key="3">
    <source>
        <dbReference type="Pfam" id="PF01645"/>
    </source>
</evidence>
<comment type="similarity">
    <text evidence="1">Belongs to the glutamate synthase family.</text>
</comment>
<dbReference type="Proteomes" id="UP000689967">
    <property type="component" value="Unassembled WGS sequence"/>
</dbReference>
<feature type="domain" description="Glutamate synthase" evidence="3">
    <location>
        <begin position="166"/>
        <end position="482"/>
    </location>
</feature>
<reference evidence="4 5" key="1">
    <citation type="submission" date="2021-01" db="EMBL/GenBank/DDBJ databases">
        <title>Roseomonas sp. nov, a bacterium isolated from an oil production mixture in Yumen Oilfield.</title>
        <authorList>
            <person name="Wu D."/>
        </authorList>
    </citation>
    <scope>NUCLEOTIDE SEQUENCE [LARGE SCALE GENOMIC DNA]</scope>
    <source>
        <strain evidence="4 5">ROY-5-3</strain>
    </source>
</reference>
<evidence type="ECO:0000256" key="2">
    <source>
        <dbReference type="SAM" id="Phobius"/>
    </source>
</evidence>
<name>A0ABS6H091_9PROT</name>
<dbReference type="InterPro" id="IPR024188">
    <property type="entry name" value="GltB"/>
</dbReference>
<dbReference type="PIRSF" id="PIRSF006429">
    <property type="entry name" value="GOGAT_lg_2"/>
    <property type="match status" value="1"/>
</dbReference>
<dbReference type="PANTHER" id="PTHR43819">
    <property type="entry name" value="ARCHAEAL-TYPE GLUTAMATE SYNTHASE [NADPH]"/>
    <property type="match status" value="1"/>
</dbReference>
<dbReference type="PANTHER" id="PTHR43819:SF1">
    <property type="entry name" value="ARCHAEAL-TYPE GLUTAMATE SYNTHASE [NADPH]"/>
    <property type="match status" value="1"/>
</dbReference>
<keyword evidence="2" id="KW-1133">Transmembrane helix</keyword>
<keyword evidence="2" id="KW-0812">Transmembrane</keyword>